<dbReference type="EC" id="5.1.1.-" evidence="3"/>
<dbReference type="NCBIfam" id="TIGR00035">
    <property type="entry name" value="asp_race"/>
    <property type="match status" value="1"/>
</dbReference>
<keyword evidence="2 3" id="KW-0413">Isomerase</keyword>
<evidence type="ECO:0000256" key="2">
    <source>
        <dbReference type="ARBA" id="ARBA00023235"/>
    </source>
</evidence>
<dbReference type="Proteomes" id="UP000190080">
    <property type="component" value="Unassembled WGS sequence"/>
</dbReference>
<dbReference type="STRING" id="1450648.CLORY_35280"/>
<dbReference type="SUPFAM" id="SSF53681">
    <property type="entry name" value="Aspartate/glutamate racemase"/>
    <property type="match status" value="2"/>
</dbReference>
<comment type="similarity">
    <text evidence="1">Belongs to the aspartate/glutamate racemases family.</text>
</comment>
<dbReference type="RefSeq" id="WP_079426915.1">
    <property type="nucleotide sequence ID" value="NZ_MZGV01000053.1"/>
</dbReference>
<dbReference type="GO" id="GO:0047661">
    <property type="term" value="F:amino-acid racemase activity"/>
    <property type="evidence" value="ECO:0007669"/>
    <property type="project" value="InterPro"/>
</dbReference>
<accession>A0A1V4IFS3</accession>
<dbReference type="InterPro" id="IPR004380">
    <property type="entry name" value="Asp_race"/>
</dbReference>
<dbReference type="AlphaFoldDB" id="A0A1V4IFS3"/>
<dbReference type="InterPro" id="IPR015942">
    <property type="entry name" value="Asp/Glu/hydantoin_racemase"/>
</dbReference>
<keyword evidence="4" id="KW-1185">Reference proteome</keyword>
<evidence type="ECO:0000313" key="4">
    <source>
        <dbReference type="Proteomes" id="UP000190080"/>
    </source>
</evidence>
<comment type="caution">
    <text evidence="3">The sequence shown here is derived from an EMBL/GenBank/DDBJ whole genome shotgun (WGS) entry which is preliminary data.</text>
</comment>
<dbReference type="InterPro" id="IPR033134">
    <property type="entry name" value="Asp/Glu_racemase_AS_2"/>
</dbReference>
<organism evidence="3 4">
    <name type="scientific">Clostridium oryzae</name>
    <dbReference type="NCBI Taxonomy" id="1450648"/>
    <lineage>
        <taxon>Bacteria</taxon>
        <taxon>Bacillati</taxon>
        <taxon>Bacillota</taxon>
        <taxon>Clostridia</taxon>
        <taxon>Eubacteriales</taxon>
        <taxon>Clostridiaceae</taxon>
        <taxon>Clostridium</taxon>
    </lineage>
</organism>
<dbReference type="EMBL" id="MZGV01000053">
    <property type="protein sequence ID" value="OPJ58694.1"/>
    <property type="molecule type" value="Genomic_DNA"/>
</dbReference>
<dbReference type="OrthoDB" id="9803739at2"/>
<sequence>MEKLGLIGGLGPESTLDYYKLIIKKYQQKNNSVGTKLPEFLISSVDLYSLLTYINENRLDKLTDFLLDKVNELYKAGATFCAIGTNTPHVVYKPLAHRSPIPVISIVDATFHKAKALNLKKLLLLGTKYTMTHKFYQEAFTANSIELITPNEQDINRIDNWIFSELEHGVIKSSTKNELLSIIKKYKDNFNLDGVILGCTELPLILTESSFGLEFLNTTDIHSDALVDYMLNNH</sequence>
<proteinExistence type="inferred from homology"/>
<evidence type="ECO:0000313" key="3">
    <source>
        <dbReference type="EMBL" id="OPJ58694.1"/>
    </source>
</evidence>
<dbReference type="PROSITE" id="PS00924">
    <property type="entry name" value="ASP_GLU_RACEMASE_2"/>
    <property type="match status" value="1"/>
</dbReference>
<dbReference type="Gene3D" id="3.40.50.1860">
    <property type="match status" value="2"/>
</dbReference>
<name>A0A1V4IFS3_9CLOT</name>
<protein>
    <submittedName>
        <fullName evidence="3">Putative amino-acid racemase</fullName>
        <ecNumber evidence="3">5.1.1.-</ecNumber>
    </submittedName>
</protein>
<evidence type="ECO:0000256" key="1">
    <source>
        <dbReference type="ARBA" id="ARBA00007847"/>
    </source>
</evidence>
<reference evidence="3 4" key="1">
    <citation type="submission" date="2017-03" db="EMBL/GenBank/DDBJ databases">
        <title>Genome sequence of Clostridium oryzae DSM 28571.</title>
        <authorList>
            <person name="Poehlein A."/>
            <person name="Daniel R."/>
        </authorList>
    </citation>
    <scope>NUCLEOTIDE SEQUENCE [LARGE SCALE GENOMIC DNA]</scope>
    <source>
        <strain evidence="3 4">DSM 28571</strain>
    </source>
</reference>
<gene>
    <name evidence="3" type="primary">racX</name>
    <name evidence="3" type="ORF">CLORY_35280</name>
</gene>
<dbReference type="PANTHER" id="PTHR21198:SF7">
    <property type="entry name" value="ASPARTATE-GLUTAMATE RACEMASE FAMILY"/>
    <property type="match status" value="1"/>
</dbReference>
<dbReference type="PANTHER" id="PTHR21198">
    <property type="entry name" value="GLUTAMATE RACEMASE"/>
    <property type="match status" value="1"/>
</dbReference>
<dbReference type="Pfam" id="PF01177">
    <property type="entry name" value="Asp_Glu_race"/>
    <property type="match status" value="1"/>
</dbReference>
<dbReference type="InterPro" id="IPR001920">
    <property type="entry name" value="Asp/Glu_race"/>
</dbReference>